<organism evidence="1 2">
    <name type="scientific">Cloeon dipterum</name>
    <dbReference type="NCBI Taxonomy" id="197152"/>
    <lineage>
        <taxon>Eukaryota</taxon>
        <taxon>Metazoa</taxon>
        <taxon>Ecdysozoa</taxon>
        <taxon>Arthropoda</taxon>
        <taxon>Hexapoda</taxon>
        <taxon>Insecta</taxon>
        <taxon>Pterygota</taxon>
        <taxon>Palaeoptera</taxon>
        <taxon>Ephemeroptera</taxon>
        <taxon>Pisciforma</taxon>
        <taxon>Baetidae</taxon>
        <taxon>Cloeon</taxon>
    </lineage>
</organism>
<evidence type="ECO:0000313" key="1">
    <source>
        <dbReference type="EMBL" id="CAB3385239.1"/>
    </source>
</evidence>
<accession>A0A8S1DYJ1</accession>
<comment type="caution">
    <text evidence="1">The sequence shown here is derived from an EMBL/GenBank/DDBJ whole genome shotgun (WGS) entry which is preliminary data.</text>
</comment>
<sequence length="76" mass="8800">MSRIGAEFSQNFNLDDLWSALMRLDDRRLTFTDAIDACQKVQTFHPMVSAGLNVCVDCLYREKRTKKLEKCLRSAQ</sequence>
<gene>
    <name evidence="1" type="ORF">CLODIP_2_CD01327</name>
</gene>
<proteinExistence type="predicted"/>
<reference evidence="1 2" key="1">
    <citation type="submission" date="2020-04" db="EMBL/GenBank/DDBJ databases">
        <authorList>
            <person name="Alioto T."/>
            <person name="Alioto T."/>
            <person name="Gomez Garrido J."/>
        </authorList>
    </citation>
    <scope>NUCLEOTIDE SEQUENCE [LARGE SCALE GENOMIC DNA]</scope>
</reference>
<keyword evidence="2" id="KW-1185">Reference proteome</keyword>
<dbReference type="EMBL" id="CADEPI010000400">
    <property type="protein sequence ID" value="CAB3385239.1"/>
    <property type="molecule type" value="Genomic_DNA"/>
</dbReference>
<dbReference type="Proteomes" id="UP000494165">
    <property type="component" value="Unassembled WGS sequence"/>
</dbReference>
<evidence type="ECO:0000313" key="2">
    <source>
        <dbReference type="Proteomes" id="UP000494165"/>
    </source>
</evidence>
<name>A0A8S1DYJ1_9INSE</name>
<protein>
    <submittedName>
        <fullName evidence="1">Uncharacterized protein</fullName>
    </submittedName>
</protein>
<dbReference type="AlphaFoldDB" id="A0A8S1DYJ1"/>